<evidence type="ECO:0000259" key="7">
    <source>
        <dbReference type="Pfam" id="PF01435"/>
    </source>
</evidence>
<dbReference type="PANTHER" id="PTHR22726">
    <property type="entry name" value="METALLOENDOPEPTIDASE OMA1"/>
    <property type="match status" value="1"/>
</dbReference>
<reference evidence="8" key="1">
    <citation type="submission" date="2019-02" db="EMBL/GenBank/DDBJ databases">
        <title>Draft genome of the type strain Pelomonas aquatica CCUG 52575T.</title>
        <authorList>
            <person name="Gomila M."/>
            <person name="Lalucat J."/>
        </authorList>
    </citation>
    <scope>NUCLEOTIDE SEQUENCE</scope>
    <source>
        <strain evidence="8">CCUG 52575</strain>
    </source>
</reference>
<accession>A0A9X4LFK9</accession>
<proteinExistence type="predicted"/>
<keyword evidence="3" id="KW-0479">Metal-binding</keyword>
<keyword evidence="5" id="KW-0862">Zinc</keyword>
<keyword evidence="6" id="KW-0482">Metalloprotease</keyword>
<dbReference type="PANTHER" id="PTHR22726:SF1">
    <property type="entry name" value="METALLOENDOPEPTIDASE OMA1, MITOCHONDRIAL"/>
    <property type="match status" value="1"/>
</dbReference>
<evidence type="ECO:0000256" key="3">
    <source>
        <dbReference type="ARBA" id="ARBA00022723"/>
    </source>
</evidence>
<evidence type="ECO:0000256" key="2">
    <source>
        <dbReference type="ARBA" id="ARBA00022670"/>
    </source>
</evidence>
<comment type="cofactor">
    <cofactor evidence="1">
        <name>Zn(2+)</name>
        <dbReference type="ChEBI" id="CHEBI:29105"/>
    </cofactor>
</comment>
<comment type="caution">
    <text evidence="8">The sequence shown here is derived from an EMBL/GenBank/DDBJ whole genome shotgun (WGS) entry which is preliminary data.</text>
</comment>
<dbReference type="Gene3D" id="3.30.2010.10">
    <property type="entry name" value="Metalloproteases ('zincins'), catalytic domain"/>
    <property type="match status" value="1"/>
</dbReference>
<dbReference type="GO" id="GO:0051603">
    <property type="term" value="P:proteolysis involved in protein catabolic process"/>
    <property type="evidence" value="ECO:0007669"/>
    <property type="project" value="TreeGrafter"/>
</dbReference>
<evidence type="ECO:0000313" key="8">
    <source>
        <dbReference type="EMBL" id="MDG0862056.1"/>
    </source>
</evidence>
<dbReference type="EMBL" id="SGUG01000007">
    <property type="protein sequence ID" value="MDG0862056.1"/>
    <property type="molecule type" value="Genomic_DNA"/>
</dbReference>
<name>A0A9X4LFK9_9BURK</name>
<protein>
    <recommendedName>
        <fullName evidence="7">Peptidase M48 domain-containing protein</fullName>
    </recommendedName>
</protein>
<keyword evidence="2" id="KW-0645">Protease</keyword>
<feature type="domain" description="Peptidase M48" evidence="7">
    <location>
        <begin position="154"/>
        <end position="320"/>
    </location>
</feature>
<keyword evidence="4" id="KW-0378">Hydrolase</keyword>
<evidence type="ECO:0000256" key="6">
    <source>
        <dbReference type="ARBA" id="ARBA00023049"/>
    </source>
</evidence>
<dbReference type="GO" id="GO:0016020">
    <property type="term" value="C:membrane"/>
    <property type="evidence" value="ECO:0007669"/>
    <property type="project" value="TreeGrafter"/>
</dbReference>
<keyword evidence="9" id="KW-1185">Reference proteome</keyword>
<evidence type="ECO:0000256" key="1">
    <source>
        <dbReference type="ARBA" id="ARBA00001947"/>
    </source>
</evidence>
<dbReference type="GO" id="GO:0046872">
    <property type="term" value="F:metal ion binding"/>
    <property type="evidence" value="ECO:0007669"/>
    <property type="project" value="UniProtKB-KW"/>
</dbReference>
<evidence type="ECO:0000256" key="4">
    <source>
        <dbReference type="ARBA" id="ARBA00022801"/>
    </source>
</evidence>
<dbReference type="Proteomes" id="UP001152766">
    <property type="component" value="Unassembled WGS sequence"/>
</dbReference>
<gene>
    <name evidence="8" type="ORF">EXJ73_06155</name>
</gene>
<evidence type="ECO:0000313" key="9">
    <source>
        <dbReference type="Proteomes" id="UP001152766"/>
    </source>
</evidence>
<evidence type="ECO:0000256" key="5">
    <source>
        <dbReference type="ARBA" id="ARBA00022833"/>
    </source>
</evidence>
<dbReference type="InterPro" id="IPR001915">
    <property type="entry name" value="Peptidase_M48"/>
</dbReference>
<organism evidence="8 9">
    <name type="scientific">Pelomonas aquatica</name>
    <dbReference type="NCBI Taxonomy" id="431058"/>
    <lineage>
        <taxon>Bacteria</taxon>
        <taxon>Pseudomonadati</taxon>
        <taxon>Pseudomonadota</taxon>
        <taxon>Betaproteobacteria</taxon>
        <taxon>Burkholderiales</taxon>
        <taxon>Sphaerotilaceae</taxon>
        <taxon>Roseateles</taxon>
    </lineage>
</organism>
<dbReference type="InterPro" id="IPR051156">
    <property type="entry name" value="Mito/Outer_Membr_Metalloprot"/>
</dbReference>
<dbReference type="AlphaFoldDB" id="A0A9X4LFK9"/>
<dbReference type="Pfam" id="PF01435">
    <property type="entry name" value="Peptidase_M48"/>
    <property type="match status" value="1"/>
</dbReference>
<dbReference type="GO" id="GO:0004222">
    <property type="term" value="F:metalloendopeptidase activity"/>
    <property type="evidence" value="ECO:0007669"/>
    <property type="project" value="InterPro"/>
</dbReference>
<sequence>MGLGLGRHVHHMGLALGVEMGQRGGGHARKHSGNRVAGIIDSRFCAGRSPCSMKKFAASRPLLTLLAAATLALPGAPLNAQVNLPALGDSVSQDLDVGSERRLGDQVMRQIRIDPDYVQDALLQEYLEGIWNPLVAAARKLGHIGDETQARFAWEPFLVRDKSVNAFALPGGFVGTHLGLIQMTVSRDELASVLAHELSHITQRHIARRIAGDSRNSMVAIAGLLLGILAASRGNIEAANAGIVGGQAAATQLSLNFSRDMEREADRVGFNVLVEAGFAGSGMVSMFERMEQAYHLMDNGSYPYLRSHPLTSERIGDARTRLALEPFSRPRGLAEHALMAARSRVLMDPRVEAWRVLENYDAGARKDASNGYEQLGARYAASLAAIKLRDFERAEASLRSAELSLQLIAPSPAEAAAAARTLTYLRAELAEARGRPADGIVALDALKGEKSRPMLMQRVGLALASGPMPAAGPALREAADALQTHVSLEPNDALAWHELALIWEKLGQPLRAVRAQAETHAAAGDLNGAIDRLRSGLRQSRGPDADQVEASVIDARLRTLVYQRQGILAEMYKGRYIPPDVELPD</sequence>